<organism evidence="2 3">
    <name type="scientific">Flectobacillus roseus</name>
    <dbReference type="NCBI Taxonomy" id="502259"/>
    <lineage>
        <taxon>Bacteria</taxon>
        <taxon>Pseudomonadati</taxon>
        <taxon>Bacteroidota</taxon>
        <taxon>Cytophagia</taxon>
        <taxon>Cytophagales</taxon>
        <taxon>Flectobacillaceae</taxon>
        <taxon>Flectobacillus</taxon>
    </lineage>
</organism>
<comment type="similarity">
    <text evidence="1">Belongs to the UPF0301 (AlgH) family.</text>
</comment>
<dbReference type="Pfam" id="PF02622">
    <property type="entry name" value="DUF179"/>
    <property type="match status" value="1"/>
</dbReference>
<name>A0ABT6YB53_9BACT</name>
<dbReference type="Proteomes" id="UP001236507">
    <property type="component" value="Unassembled WGS sequence"/>
</dbReference>
<dbReference type="Gene3D" id="3.40.1740.10">
    <property type="entry name" value="VC0467-like"/>
    <property type="match status" value="1"/>
</dbReference>
<dbReference type="EMBL" id="JASHIF010000012">
    <property type="protein sequence ID" value="MDI9860770.1"/>
    <property type="molecule type" value="Genomic_DNA"/>
</dbReference>
<dbReference type="RefSeq" id="WP_095164138.1">
    <property type="nucleotide sequence ID" value="NZ_JASHIF010000012.1"/>
</dbReference>
<dbReference type="HAMAP" id="MF_00758">
    <property type="entry name" value="UPF0301"/>
    <property type="match status" value="1"/>
</dbReference>
<dbReference type="SUPFAM" id="SSF143456">
    <property type="entry name" value="VC0467-like"/>
    <property type="match status" value="1"/>
</dbReference>
<evidence type="ECO:0000313" key="3">
    <source>
        <dbReference type="Proteomes" id="UP001236507"/>
    </source>
</evidence>
<dbReference type="PANTHER" id="PTHR31984:SF17">
    <property type="entry name" value="TRANSCRIPTIONAL REGULATOR"/>
    <property type="match status" value="1"/>
</dbReference>
<reference evidence="2 3" key="1">
    <citation type="submission" date="2023-05" db="EMBL/GenBank/DDBJ databases">
        <title>Novel species of genus Flectobacillus isolated from stream in China.</title>
        <authorList>
            <person name="Lu H."/>
        </authorList>
    </citation>
    <scope>NUCLEOTIDE SEQUENCE [LARGE SCALE GENOMIC DNA]</scope>
    <source>
        <strain evidence="2 3">KCTC 42575</strain>
    </source>
</reference>
<protein>
    <recommendedName>
        <fullName evidence="1">UPF0301 protein QM524_16255</fullName>
    </recommendedName>
</protein>
<sequence>MKNRIVNRGNLLISEPFLGDPNFERSVVLICEHHNSYGSFGLVLNQTSNLVLADVLEENVYPDVPLFIGGPVQQNTLHFVHRRPDLIDGGQELLKGVVWGGNFEQVKRLLNNGVLHPEDIRCFLGYSGWSGGQLKDELEKDSWIVASATSEIVFDTPSDSFWRTVLKGMGGDFKVMANYPTDPRLN</sequence>
<evidence type="ECO:0000313" key="2">
    <source>
        <dbReference type="EMBL" id="MDI9860770.1"/>
    </source>
</evidence>
<dbReference type="PANTHER" id="PTHR31984">
    <property type="entry name" value="TRANSPORTER, PUTATIVE (DUF179)-RELATED"/>
    <property type="match status" value="1"/>
</dbReference>
<evidence type="ECO:0000256" key="1">
    <source>
        <dbReference type="HAMAP-Rule" id="MF_00758"/>
    </source>
</evidence>
<proteinExistence type="inferred from homology"/>
<dbReference type="InterPro" id="IPR003774">
    <property type="entry name" value="AlgH-like"/>
</dbReference>
<comment type="caution">
    <text evidence="2">The sequence shown here is derived from an EMBL/GenBank/DDBJ whole genome shotgun (WGS) entry which is preliminary data.</text>
</comment>
<keyword evidence="3" id="KW-1185">Reference proteome</keyword>
<gene>
    <name evidence="2" type="ORF">QM524_16255</name>
</gene>
<accession>A0ABT6YB53</accession>